<name>A0A0R2BVD3_9LACO</name>
<evidence type="ECO:0000313" key="4">
    <source>
        <dbReference type="Proteomes" id="UP000051813"/>
    </source>
</evidence>
<keyword evidence="4" id="KW-1185">Reference proteome</keyword>
<dbReference type="Proteomes" id="UP000051813">
    <property type="component" value="Unassembled WGS sequence"/>
</dbReference>
<dbReference type="EMBL" id="AYYK01000004">
    <property type="protein sequence ID" value="KRM79491.1"/>
    <property type="molecule type" value="Genomic_DNA"/>
</dbReference>
<dbReference type="AlphaFoldDB" id="A0A0R2BVD3"/>
<dbReference type="PATRIC" id="fig|1423738.3.peg.1699"/>
<dbReference type="InterPro" id="IPR011741">
    <property type="entry name" value="Phg_2220_C"/>
</dbReference>
<organism evidence="3 4">
    <name type="scientific">Lapidilactobacillus dextrinicus DSM 20335</name>
    <dbReference type="NCBI Taxonomy" id="1423738"/>
    <lineage>
        <taxon>Bacteria</taxon>
        <taxon>Bacillati</taxon>
        <taxon>Bacillota</taxon>
        <taxon>Bacilli</taxon>
        <taxon>Lactobacillales</taxon>
        <taxon>Lactobacillaceae</taxon>
        <taxon>Lapidilactobacillus</taxon>
    </lineage>
</organism>
<feature type="domain" description="Phage conserved hypothetical protein C-terminal" evidence="2">
    <location>
        <begin position="13"/>
        <end position="84"/>
    </location>
</feature>
<reference evidence="3 4" key="1">
    <citation type="journal article" date="2015" name="Genome Announc.">
        <title>Expanding the biotechnology potential of lactobacilli through comparative genomics of 213 strains and associated genera.</title>
        <authorList>
            <person name="Sun Z."/>
            <person name="Harris H.M."/>
            <person name="McCann A."/>
            <person name="Guo C."/>
            <person name="Argimon S."/>
            <person name="Zhang W."/>
            <person name="Yang X."/>
            <person name="Jeffery I.B."/>
            <person name="Cooney J.C."/>
            <person name="Kagawa T.F."/>
            <person name="Liu W."/>
            <person name="Song Y."/>
            <person name="Salvetti E."/>
            <person name="Wrobel A."/>
            <person name="Rasinkangas P."/>
            <person name="Parkhill J."/>
            <person name="Rea M.C."/>
            <person name="O'Sullivan O."/>
            <person name="Ritari J."/>
            <person name="Douillard F.P."/>
            <person name="Paul Ross R."/>
            <person name="Yang R."/>
            <person name="Briner A.E."/>
            <person name="Felis G.E."/>
            <person name="de Vos W.M."/>
            <person name="Barrangou R."/>
            <person name="Klaenhammer T.R."/>
            <person name="Caufield P.W."/>
            <person name="Cui Y."/>
            <person name="Zhang H."/>
            <person name="O'Toole P.W."/>
        </authorList>
    </citation>
    <scope>NUCLEOTIDE SEQUENCE [LARGE SCALE GENOMIC DNA]</scope>
    <source>
        <strain evidence="3 4">DSM 20335</strain>
    </source>
</reference>
<evidence type="ECO:0000313" key="3">
    <source>
        <dbReference type="EMBL" id="KRM79491.1"/>
    </source>
</evidence>
<dbReference type="NCBIfam" id="TIGR02220">
    <property type="entry name" value="phg_TIGR02220"/>
    <property type="match status" value="1"/>
</dbReference>
<proteinExistence type="predicted"/>
<sequence>MSGKPDTIPYKEIIDYLNSKANKSFKNVESNKKLIRARFNDGYTLENFKRVIDVKTLEWLNDGKMADYLRPTTLFGNKFDQYLNQKPKRAKTAGVVPSWMKKPSQTKPLPSLAKVNEDMQATIAKKMAELNNLGKANARKAE</sequence>
<accession>A0A0R2BVD3</accession>
<evidence type="ECO:0000259" key="2">
    <source>
        <dbReference type="Pfam" id="PF09524"/>
    </source>
</evidence>
<dbReference type="STRING" id="1423738.FC84_GL001672"/>
<protein>
    <recommendedName>
        <fullName evidence="2">Phage conserved hypothetical protein C-terminal domain-containing protein</fullName>
    </recommendedName>
</protein>
<evidence type="ECO:0000256" key="1">
    <source>
        <dbReference type="SAM" id="MobiDB-lite"/>
    </source>
</evidence>
<comment type="caution">
    <text evidence="3">The sequence shown here is derived from an EMBL/GenBank/DDBJ whole genome shotgun (WGS) entry which is preliminary data.</text>
</comment>
<dbReference type="Pfam" id="PF09524">
    <property type="entry name" value="Phg_2220_C"/>
    <property type="match status" value="1"/>
</dbReference>
<feature type="region of interest" description="Disordered" evidence="1">
    <location>
        <begin position="93"/>
        <end position="112"/>
    </location>
</feature>
<gene>
    <name evidence="3" type="ORF">FC84_GL001672</name>
</gene>